<name>A0A3N4KUX5_9PEZI</name>
<feature type="chain" id="PRO_5017984560" evidence="1">
    <location>
        <begin position="19"/>
        <end position="260"/>
    </location>
</feature>
<dbReference type="InParanoid" id="A0A3N4KUX5"/>
<protein>
    <submittedName>
        <fullName evidence="2">Uncharacterized protein</fullName>
    </submittedName>
</protein>
<evidence type="ECO:0000313" key="3">
    <source>
        <dbReference type="Proteomes" id="UP000277580"/>
    </source>
</evidence>
<proteinExistence type="predicted"/>
<evidence type="ECO:0000313" key="2">
    <source>
        <dbReference type="EMBL" id="RPB14320.1"/>
    </source>
</evidence>
<keyword evidence="3" id="KW-1185">Reference proteome</keyword>
<keyword evidence="1" id="KW-0732">Signal</keyword>
<accession>A0A3N4KUX5</accession>
<gene>
    <name evidence="2" type="ORF">P167DRAFT_543863</name>
</gene>
<dbReference type="AlphaFoldDB" id="A0A3N4KUX5"/>
<feature type="signal peptide" evidence="1">
    <location>
        <begin position="1"/>
        <end position="18"/>
    </location>
</feature>
<sequence>MKFSVIASFLLFVAKAISQDATAPEPKVNCPQNSLYGEESTKFILTTVAADIYPHFGDFYSESWPNILFAPDNFTFTPPTRTIVFNGGNNTLSEYLLLNSSTVDSFMLRWELSSEPFKPTGRFDVVYYQQSINVYPVCDGGLLSSVVWRTRACIYGDPRIGITWFKERHNQAIANIFSGIEGGWMGGPETTVGNCYGLNNTSEANETETETEKDILGPNGVAIYTPVPELNSAGIKSYMFRGGDLAAVLVLAAGTVIWLG</sequence>
<dbReference type="Proteomes" id="UP000277580">
    <property type="component" value="Unassembled WGS sequence"/>
</dbReference>
<organism evidence="2 3">
    <name type="scientific">Morchella conica CCBAS932</name>
    <dbReference type="NCBI Taxonomy" id="1392247"/>
    <lineage>
        <taxon>Eukaryota</taxon>
        <taxon>Fungi</taxon>
        <taxon>Dikarya</taxon>
        <taxon>Ascomycota</taxon>
        <taxon>Pezizomycotina</taxon>
        <taxon>Pezizomycetes</taxon>
        <taxon>Pezizales</taxon>
        <taxon>Morchellaceae</taxon>
        <taxon>Morchella</taxon>
    </lineage>
</organism>
<dbReference type="OrthoDB" id="5302887at2759"/>
<dbReference type="EMBL" id="ML119118">
    <property type="protein sequence ID" value="RPB14320.1"/>
    <property type="molecule type" value="Genomic_DNA"/>
</dbReference>
<evidence type="ECO:0000256" key="1">
    <source>
        <dbReference type="SAM" id="SignalP"/>
    </source>
</evidence>
<reference evidence="2 3" key="1">
    <citation type="journal article" date="2018" name="Nat. Ecol. Evol.">
        <title>Pezizomycetes genomes reveal the molecular basis of ectomycorrhizal truffle lifestyle.</title>
        <authorList>
            <person name="Murat C."/>
            <person name="Payen T."/>
            <person name="Noel B."/>
            <person name="Kuo A."/>
            <person name="Morin E."/>
            <person name="Chen J."/>
            <person name="Kohler A."/>
            <person name="Krizsan K."/>
            <person name="Balestrini R."/>
            <person name="Da Silva C."/>
            <person name="Montanini B."/>
            <person name="Hainaut M."/>
            <person name="Levati E."/>
            <person name="Barry K.W."/>
            <person name="Belfiori B."/>
            <person name="Cichocki N."/>
            <person name="Clum A."/>
            <person name="Dockter R.B."/>
            <person name="Fauchery L."/>
            <person name="Guy J."/>
            <person name="Iotti M."/>
            <person name="Le Tacon F."/>
            <person name="Lindquist E.A."/>
            <person name="Lipzen A."/>
            <person name="Malagnac F."/>
            <person name="Mello A."/>
            <person name="Molinier V."/>
            <person name="Miyauchi S."/>
            <person name="Poulain J."/>
            <person name="Riccioni C."/>
            <person name="Rubini A."/>
            <person name="Sitrit Y."/>
            <person name="Splivallo R."/>
            <person name="Traeger S."/>
            <person name="Wang M."/>
            <person name="Zifcakova L."/>
            <person name="Wipf D."/>
            <person name="Zambonelli A."/>
            <person name="Paolocci F."/>
            <person name="Nowrousian M."/>
            <person name="Ottonello S."/>
            <person name="Baldrian P."/>
            <person name="Spatafora J.W."/>
            <person name="Henrissat B."/>
            <person name="Nagy L.G."/>
            <person name="Aury J.M."/>
            <person name="Wincker P."/>
            <person name="Grigoriev I.V."/>
            <person name="Bonfante P."/>
            <person name="Martin F.M."/>
        </authorList>
    </citation>
    <scope>NUCLEOTIDE SEQUENCE [LARGE SCALE GENOMIC DNA]</scope>
    <source>
        <strain evidence="2 3">CCBAS932</strain>
    </source>
</reference>